<dbReference type="STRING" id="80878.RP29_03730"/>
<evidence type="ECO:0000256" key="3">
    <source>
        <dbReference type="ARBA" id="ARBA00023163"/>
    </source>
</evidence>
<dbReference type="CDD" id="cd00038">
    <property type="entry name" value="CAP_ED"/>
    <property type="match status" value="1"/>
</dbReference>
<gene>
    <name evidence="6" type="ORF">RP29_03730</name>
</gene>
<dbReference type="PATRIC" id="fig|80878.5.peg.4175"/>
<keyword evidence="7" id="KW-1185">Reference proteome</keyword>
<dbReference type="Pfam" id="PF13545">
    <property type="entry name" value="HTH_Crp_2"/>
    <property type="match status" value="1"/>
</dbReference>
<dbReference type="InterPro" id="IPR000595">
    <property type="entry name" value="cNMP-bd_dom"/>
</dbReference>
<dbReference type="RefSeq" id="WP_044395955.1">
    <property type="nucleotide sequence ID" value="NZ_JXYQ01000009.1"/>
</dbReference>
<reference evidence="6 7" key="1">
    <citation type="submission" date="2014-12" db="EMBL/GenBank/DDBJ databases">
        <title>Isolation of bacteria from lake water.</title>
        <authorList>
            <person name="Sheng K.-Y."/>
            <person name="Chin P.-S."/>
            <person name="Chan K.-G."/>
            <person name="Tan G.S."/>
        </authorList>
    </citation>
    <scope>NUCLEOTIDE SEQUENCE [LARGE SCALE GENOMIC DNA]</scope>
    <source>
        <strain evidence="6 7">KY4</strain>
    </source>
</reference>
<dbReference type="InterPro" id="IPR036390">
    <property type="entry name" value="WH_DNA-bd_sf"/>
</dbReference>
<dbReference type="PROSITE" id="PS51063">
    <property type="entry name" value="HTH_CRP_2"/>
    <property type="match status" value="1"/>
</dbReference>
<name>A0A0D7KCL8_9BURK</name>
<keyword evidence="3" id="KW-0804">Transcription</keyword>
<dbReference type="InterPro" id="IPR050397">
    <property type="entry name" value="Env_Response_Regulators"/>
</dbReference>
<dbReference type="SMART" id="SM00100">
    <property type="entry name" value="cNMP"/>
    <property type="match status" value="1"/>
</dbReference>
<dbReference type="SMART" id="SM00419">
    <property type="entry name" value="HTH_CRP"/>
    <property type="match status" value="1"/>
</dbReference>
<dbReference type="InterPro" id="IPR018335">
    <property type="entry name" value="Tscrpt_reg_HTH_Crp-type_CS"/>
</dbReference>
<proteinExistence type="predicted"/>
<dbReference type="PROSITE" id="PS00042">
    <property type="entry name" value="HTH_CRP_1"/>
    <property type="match status" value="1"/>
</dbReference>
<feature type="domain" description="Cyclic nucleotide-binding" evidence="4">
    <location>
        <begin position="16"/>
        <end position="136"/>
    </location>
</feature>
<dbReference type="InterPro" id="IPR012318">
    <property type="entry name" value="HTH_CRP"/>
</dbReference>
<dbReference type="GO" id="GO:0005829">
    <property type="term" value="C:cytosol"/>
    <property type="evidence" value="ECO:0007669"/>
    <property type="project" value="TreeGrafter"/>
</dbReference>
<dbReference type="Gene3D" id="1.10.10.10">
    <property type="entry name" value="Winged helix-like DNA-binding domain superfamily/Winged helix DNA-binding domain"/>
    <property type="match status" value="1"/>
</dbReference>
<evidence type="ECO:0000313" key="6">
    <source>
        <dbReference type="EMBL" id="KJA11754.1"/>
    </source>
</evidence>
<keyword evidence="2" id="KW-0238">DNA-binding</keyword>
<dbReference type="SUPFAM" id="SSF46785">
    <property type="entry name" value="Winged helix' DNA-binding domain"/>
    <property type="match status" value="1"/>
</dbReference>
<dbReference type="PANTHER" id="PTHR24567">
    <property type="entry name" value="CRP FAMILY TRANSCRIPTIONAL REGULATORY PROTEIN"/>
    <property type="match status" value="1"/>
</dbReference>
<evidence type="ECO:0000259" key="5">
    <source>
        <dbReference type="PROSITE" id="PS51063"/>
    </source>
</evidence>
<sequence length="225" mass="24926">MSTMLSNLDLLRRVPLFSLLTVTQAEVISGAVTKQRYKRGEVLVEQGQKSNALAILLTGRARVMSADSRGREVILATLGPGDYIGEMSIIDNEPHSATVRAEVQTDVLLLGRADFARCLAENASMSLVVMRGLVKRLRHADRKIESLALLDVYGRVAHALLEFAVQDAQGQWIIREKISRQDLAKMVGASREMVSRVMKDLEERAFIQTLPSGVTLLKERLNSLN</sequence>
<comment type="caution">
    <text evidence="6">The sequence shown here is derived from an EMBL/GenBank/DDBJ whole genome shotgun (WGS) entry which is preliminary data.</text>
</comment>
<dbReference type="InterPro" id="IPR014710">
    <property type="entry name" value="RmlC-like_jellyroll"/>
</dbReference>
<evidence type="ECO:0000256" key="2">
    <source>
        <dbReference type="ARBA" id="ARBA00023125"/>
    </source>
</evidence>
<dbReference type="OrthoDB" id="8565101at2"/>
<evidence type="ECO:0000259" key="4">
    <source>
        <dbReference type="PROSITE" id="PS50042"/>
    </source>
</evidence>
<evidence type="ECO:0000256" key="1">
    <source>
        <dbReference type="ARBA" id="ARBA00023015"/>
    </source>
</evidence>
<dbReference type="PANTHER" id="PTHR24567:SF68">
    <property type="entry name" value="DNA-BINDING TRANSCRIPTIONAL DUAL REGULATOR CRP"/>
    <property type="match status" value="1"/>
</dbReference>
<dbReference type="SUPFAM" id="SSF51206">
    <property type="entry name" value="cAMP-binding domain-like"/>
    <property type="match status" value="1"/>
</dbReference>
<dbReference type="EMBL" id="JXYQ01000009">
    <property type="protein sequence ID" value="KJA11754.1"/>
    <property type="molecule type" value="Genomic_DNA"/>
</dbReference>
<dbReference type="GO" id="GO:0003700">
    <property type="term" value="F:DNA-binding transcription factor activity"/>
    <property type="evidence" value="ECO:0007669"/>
    <property type="project" value="InterPro"/>
</dbReference>
<dbReference type="GO" id="GO:0003677">
    <property type="term" value="F:DNA binding"/>
    <property type="evidence" value="ECO:0007669"/>
    <property type="project" value="UniProtKB-KW"/>
</dbReference>
<dbReference type="Pfam" id="PF00027">
    <property type="entry name" value="cNMP_binding"/>
    <property type="match status" value="1"/>
</dbReference>
<dbReference type="PROSITE" id="PS50042">
    <property type="entry name" value="CNMP_BINDING_3"/>
    <property type="match status" value="1"/>
</dbReference>
<organism evidence="6 7">
    <name type="scientific">Acidovorax temperans</name>
    <dbReference type="NCBI Taxonomy" id="80878"/>
    <lineage>
        <taxon>Bacteria</taxon>
        <taxon>Pseudomonadati</taxon>
        <taxon>Pseudomonadota</taxon>
        <taxon>Betaproteobacteria</taxon>
        <taxon>Burkholderiales</taxon>
        <taxon>Comamonadaceae</taxon>
        <taxon>Acidovorax</taxon>
    </lineage>
</organism>
<dbReference type="PRINTS" id="PR00034">
    <property type="entry name" value="HTHCRP"/>
</dbReference>
<dbReference type="Gene3D" id="2.60.120.10">
    <property type="entry name" value="Jelly Rolls"/>
    <property type="match status" value="1"/>
</dbReference>
<dbReference type="AlphaFoldDB" id="A0A0D7KCL8"/>
<evidence type="ECO:0000313" key="7">
    <source>
        <dbReference type="Proteomes" id="UP000032566"/>
    </source>
</evidence>
<feature type="domain" description="HTH crp-type" evidence="5">
    <location>
        <begin position="150"/>
        <end position="220"/>
    </location>
</feature>
<accession>A0A0D7KCL8</accession>
<keyword evidence="1" id="KW-0805">Transcription regulation</keyword>
<dbReference type="Proteomes" id="UP000032566">
    <property type="component" value="Unassembled WGS sequence"/>
</dbReference>
<dbReference type="InterPro" id="IPR018490">
    <property type="entry name" value="cNMP-bd_dom_sf"/>
</dbReference>
<dbReference type="InterPro" id="IPR036388">
    <property type="entry name" value="WH-like_DNA-bd_sf"/>
</dbReference>
<protein>
    <submittedName>
        <fullName evidence="6">Catabolite gene activator protein</fullName>
    </submittedName>
</protein>